<reference evidence="3" key="1">
    <citation type="submission" date="2022-09" db="EMBL/GenBank/DDBJ databases">
        <title>Chromosome-level assembly of Trichoderma breve T069, a fungus used in development of biopesticide product.</title>
        <authorList>
            <person name="Lin R."/>
            <person name="Liu T."/>
        </authorList>
    </citation>
    <scope>NUCLEOTIDE SEQUENCE</scope>
    <source>
        <strain evidence="3">T069</strain>
    </source>
</reference>
<feature type="compositionally biased region" description="Low complexity" evidence="1">
    <location>
        <begin position="202"/>
        <end position="214"/>
    </location>
</feature>
<dbReference type="Proteomes" id="UP001140511">
    <property type="component" value="Unassembled WGS sequence"/>
</dbReference>
<organism evidence="3 4">
    <name type="scientific">Trichoderma breve</name>
    <dbReference type="NCBI Taxonomy" id="2034170"/>
    <lineage>
        <taxon>Eukaryota</taxon>
        <taxon>Fungi</taxon>
        <taxon>Dikarya</taxon>
        <taxon>Ascomycota</taxon>
        <taxon>Pezizomycotina</taxon>
        <taxon>Sordariomycetes</taxon>
        <taxon>Hypocreomycetidae</taxon>
        <taxon>Hypocreales</taxon>
        <taxon>Hypocreaceae</taxon>
        <taxon>Trichoderma</taxon>
    </lineage>
</organism>
<dbReference type="Pfam" id="PF01966">
    <property type="entry name" value="HD"/>
    <property type="match status" value="1"/>
</dbReference>
<accession>A0A9W9BB84</accession>
<feature type="region of interest" description="Disordered" evidence="1">
    <location>
        <begin position="259"/>
        <end position="286"/>
    </location>
</feature>
<keyword evidence="4" id="KW-1185">Reference proteome</keyword>
<name>A0A9W9BB84_9HYPO</name>
<evidence type="ECO:0000256" key="1">
    <source>
        <dbReference type="SAM" id="MobiDB-lite"/>
    </source>
</evidence>
<dbReference type="SMART" id="SM00471">
    <property type="entry name" value="HDc"/>
    <property type="match status" value="1"/>
</dbReference>
<dbReference type="PANTHER" id="PTHR33594:SF1">
    <property type="entry name" value="HD_PDEASE DOMAIN-CONTAINING PROTEIN"/>
    <property type="match status" value="1"/>
</dbReference>
<dbReference type="GeneID" id="80869439"/>
<comment type="caution">
    <text evidence="3">The sequence shown here is derived from an EMBL/GenBank/DDBJ whole genome shotgun (WGS) entry which is preliminary data.</text>
</comment>
<gene>
    <name evidence="3" type="ORF">T069G_07541</name>
</gene>
<dbReference type="RefSeq" id="XP_056028330.1">
    <property type="nucleotide sequence ID" value="XM_056174751.1"/>
</dbReference>
<evidence type="ECO:0000313" key="3">
    <source>
        <dbReference type="EMBL" id="KAJ4859274.1"/>
    </source>
</evidence>
<dbReference type="Gene3D" id="1.10.472.50">
    <property type="entry name" value="HD-domain/PDEase-like"/>
    <property type="match status" value="1"/>
</dbReference>
<proteinExistence type="predicted"/>
<feature type="domain" description="HD/PDEase" evidence="2">
    <location>
        <begin position="27"/>
        <end position="134"/>
    </location>
</feature>
<dbReference type="CDD" id="cd00077">
    <property type="entry name" value="HDc"/>
    <property type="match status" value="1"/>
</dbReference>
<dbReference type="Gene3D" id="1.20.58.1910">
    <property type="match status" value="1"/>
</dbReference>
<protein>
    <recommendedName>
        <fullName evidence="2">HD/PDEase domain-containing protein</fullName>
    </recommendedName>
</protein>
<evidence type="ECO:0000259" key="2">
    <source>
        <dbReference type="SMART" id="SM00471"/>
    </source>
</evidence>
<feature type="compositionally biased region" description="Polar residues" evidence="1">
    <location>
        <begin position="259"/>
        <end position="268"/>
    </location>
</feature>
<dbReference type="InterPro" id="IPR006674">
    <property type="entry name" value="HD_domain"/>
</dbReference>
<dbReference type="EMBL" id="JAOPEN010000004">
    <property type="protein sequence ID" value="KAJ4859274.1"/>
    <property type="molecule type" value="Genomic_DNA"/>
</dbReference>
<dbReference type="InterPro" id="IPR003607">
    <property type="entry name" value="HD/PDEase_dom"/>
</dbReference>
<feature type="compositionally biased region" description="Polar residues" evidence="1">
    <location>
        <begin position="275"/>
        <end position="286"/>
    </location>
</feature>
<sequence>MSSPLTVDPALIAKVTDYIKVYMANYDPSHDYSHIKRVVHLAQTIQAQVPNTNRDIVTLAALMHDVGDRKYLKPGEDASRMIYTALTSLGASEELAEKIQVICLGVSYSSEIKDLARDADRLDAIGAVGIGRVFTFGGAKGRDLGNSIDHFEEKLLKLETMMKTDVGREMARERTERLRLMQEWWQQETEGVEAKKDTTEVLSRGLSDSSSDGSTGNMINPSIQRYGSSGYAPHEHLIISSIYSEFSSEVNAYNYASSMDTSNGQTTHPDAVAATASTSPAQHPHD</sequence>
<dbReference type="AlphaFoldDB" id="A0A9W9BB84"/>
<feature type="region of interest" description="Disordered" evidence="1">
    <location>
        <begin position="191"/>
        <end position="221"/>
    </location>
</feature>
<dbReference type="SUPFAM" id="SSF109604">
    <property type="entry name" value="HD-domain/PDEase-like"/>
    <property type="match status" value="1"/>
</dbReference>
<dbReference type="PANTHER" id="PTHR33594">
    <property type="entry name" value="SUPERFAMILY HYDROLASE, PUTATIVE (AFU_ORTHOLOGUE AFUA_1G03035)-RELATED"/>
    <property type="match status" value="1"/>
</dbReference>
<evidence type="ECO:0000313" key="4">
    <source>
        <dbReference type="Proteomes" id="UP001140511"/>
    </source>
</evidence>